<dbReference type="GeneID" id="104705096"/>
<evidence type="ECO:0000256" key="1">
    <source>
        <dbReference type="SAM" id="MobiDB-lite"/>
    </source>
</evidence>
<organism evidence="2 3">
    <name type="scientific">Camelina sativa</name>
    <name type="common">False flax</name>
    <name type="synonym">Myagrum sativum</name>
    <dbReference type="NCBI Taxonomy" id="90675"/>
    <lineage>
        <taxon>Eukaryota</taxon>
        <taxon>Viridiplantae</taxon>
        <taxon>Streptophyta</taxon>
        <taxon>Embryophyta</taxon>
        <taxon>Tracheophyta</taxon>
        <taxon>Spermatophyta</taxon>
        <taxon>Magnoliopsida</taxon>
        <taxon>eudicotyledons</taxon>
        <taxon>Gunneridae</taxon>
        <taxon>Pentapetalae</taxon>
        <taxon>rosids</taxon>
        <taxon>malvids</taxon>
        <taxon>Brassicales</taxon>
        <taxon>Brassicaceae</taxon>
        <taxon>Camelineae</taxon>
        <taxon>Camelina</taxon>
    </lineage>
</organism>
<evidence type="ECO:0000313" key="3">
    <source>
        <dbReference type="RefSeq" id="XP_010419385.2"/>
    </source>
</evidence>
<reference evidence="2" key="1">
    <citation type="journal article" date="2014" name="Nat. Commun.">
        <title>The emerging biofuel crop Camelina sativa retains a highly undifferentiated hexaploid genome structure.</title>
        <authorList>
            <person name="Kagale S."/>
            <person name="Koh C."/>
            <person name="Nixon J."/>
            <person name="Bollina V."/>
            <person name="Clarke W.E."/>
            <person name="Tuteja R."/>
            <person name="Spillane C."/>
            <person name="Robinson S.J."/>
            <person name="Links M.G."/>
            <person name="Clarke C."/>
            <person name="Higgins E.E."/>
            <person name="Huebert T."/>
            <person name="Sharpe A.G."/>
            <person name="Parkin I.A."/>
        </authorList>
    </citation>
    <scope>NUCLEOTIDE SEQUENCE [LARGE SCALE GENOMIC DNA]</scope>
    <source>
        <strain evidence="2">cv. DH55</strain>
    </source>
</reference>
<proteinExistence type="predicted"/>
<sequence length="203" mass="23582">MALHLLIPKQRFHLNPFLIRIFSTSSSRLPSQLPSNFFTEKPLVDHPRNPDDVFDRFAIRRYLREQPDETQSRVAITELPKEEKRRKAGRPKKKQLVELEQKPKNGKQSRTASISGARMKKLSGLSSSSRNALKNHPDYICSVTHAMDVLNGLSRVKKWSPLYRASMDHLMADVAHRQAFLTFPDPEDMIRYLRYKTQKTGRE</sequence>
<name>A0ABM0T1B2_CAMSA</name>
<reference evidence="3" key="2">
    <citation type="submission" date="2025-08" db="UniProtKB">
        <authorList>
            <consortium name="RefSeq"/>
        </authorList>
    </citation>
    <scope>IDENTIFICATION</scope>
    <source>
        <tissue evidence="3">Leaf</tissue>
    </source>
</reference>
<evidence type="ECO:0000313" key="2">
    <source>
        <dbReference type="Proteomes" id="UP000694864"/>
    </source>
</evidence>
<feature type="region of interest" description="Disordered" evidence="1">
    <location>
        <begin position="70"/>
        <end position="130"/>
    </location>
</feature>
<protein>
    <submittedName>
        <fullName evidence="3">Uncharacterized protein LOC104705096</fullName>
    </submittedName>
</protein>
<dbReference type="Proteomes" id="UP000694864">
    <property type="component" value="Chromosome 7"/>
</dbReference>
<keyword evidence="2" id="KW-1185">Reference proteome</keyword>
<accession>A0ABM0T1B2</accession>
<gene>
    <name evidence="3" type="primary">LOC104705096</name>
</gene>
<dbReference type="RefSeq" id="XP_010419385.2">
    <property type="nucleotide sequence ID" value="XM_010421083.2"/>
</dbReference>